<accession>A0A7X0HH36</accession>
<keyword evidence="4" id="KW-1185">Reference proteome</keyword>
<dbReference type="InterPro" id="IPR025164">
    <property type="entry name" value="Toastrack_DUF4097"/>
</dbReference>
<dbReference type="AlphaFoldDB" id="A0A7X0HH36"/>
<protein>
    <recommendedName>
        <fullName evidence="2">DUF4097 domain-containing protein</fullName>
    </recommendedName>
</protein>
<feature type="compositionally biased region" description="Low complexity" evidence="1">
    <location>
        <begin position="277"/>
        <end position="302"/>
    </location>
</feature>
<proteinExistence type="predicted"/>
<gene>
    <name evidence="3" type="ORF">HNQ79_004030</name>
</gene>
<evidence type="ECO:0000259" key="2">
    <source>
        <dbReference type="Pfam" id="PF13349"/>
    </source>
</evidence>
<reference evidence="3 4" key="1">
    <citation type="submission" date="2020-08" db="EMBL/GenBank/DDBJ databases">
        <title>Genomic Encyclopedia of Type Strains, Phase IV (KMG-IV): sequencing the most valuable type-strain genomes for metagenomic binning, comparative biology and taxonomic classification.</title>
        <authorList>
            <person name="Goeker M."/>
        </authorList>
    </citation>
    <scope>NUCLEOTIDE SEQUENCE [LARGE SCALE GENOMIC DNA]</scope>
    <source>
        <strain evidence="3 4">DSM 40141</strain>
    </source>
</reference>
<evidence type="ECO:0000256" key="1">
    <source>
        <dbReference type="SAM" id="MobiDB-lite"/>
    </source>
</evidence>
<feature type="domain" description="DUF4097" evidence="2">
    <location>
        <begin position="59"/>
        <end position="267"/>
    </location>
</feature>
<organism evidence="3 4">
    <name type="scientific">Streptomyces candidus</name>
    <dbReference type="NCBI Taxonomy" id="67283"/>
    <lineage>
        <taxon>Bacteria</taxon>
        <taxon>Bacillati</taxon>
        <taxon>Actinomycetota</taxon>
        <taxon>Actinomycetes</taxon>
        <taxon>Kitasatosporales</taxon>
        <taxon>Streptomycetaceae</taxon>
        <taxon>Streptomyces</taxon>
    </lineage>
</organism>
<evidence type="ECO:0000313" key="4">
    <source>
        <dbReference type="Proteomes" id="UP000540423"/>
    </source>
</evidence>
<dbReference type="RefSeq" id="WP_185032933.1">
    <property type="nucleotide sequence ID" value="NZ_BNBN01000013.1"/>
</dbReference>
<dbReference type="EMBL" id="JACHEM010000010">
    <property type="protein sequence ID" value="MBB6437529.1"/>
    <property type="molecule type" value="Genomic_DNA"/>
</dbReference>
<evidence type="ECO:0000313" key="3">
    <source>
        <dbReference type="EMBL" id="MBB6437529.1"/>
    </source>
</evidence>
<feature type="region of interest" description="Disordered" evidence="1">
    <location>
        <begin position="268"/>
        <end position="302"/>
    </location>
</feature>
<comment type="caution">
    <text evidence="3">The sequence shown here is derived from an EMBL/GenBank/DDBJ whole genome shotgun (WGS) entry which is preliminary data.</text>
</comment>
<dbReference type="Pfam" id="PF13349">
    <property type="entry name" value="DUF4097"/>
    <property type="match status" value="1"/>
</dbReference>
<sequence>MTEWSVKAPQKLTFDEPVTALSVRIVNGTVNVVGTDDPSVPAARLEVTELDGPPLVVSHKDGTLTVTYEDLPWQDFLKMFDRRSWNRSATVTLTVPAGAKVDVGVVGANAVVSGIGARTEVRGVTGETTLVGLSGPVNAETVSGNIETQSLTGDLRFKSVTGDLTVVDGAGSSVRAESVGGAMVIDVDTVRNGPADIALTTVTGEIAIRLPHPADAQVEANTTSGSVSNAFEDLRVAGQWGQKKITGTLGTGAGKLRATTVSGAIALLRRPPHDETAAGAPADSPSDAPGGSPSDAPSGKVL</sequence>
<dbReference type="Proteomes" id="UP000540423">
    <property type="component" value="Unassembled WGS sequence"/>
</dbReference>
<name>A0A7X0HH36_9ACTN</name>